<protein>
    <submittedName>
        <fullName evidence="1">Proprotein convertase subtilisin/kexin type 1 inhibitor, like</fullName>
    </submittedName>
</protein>
<organism evidence="1 2">
    <name type="scientific">Latimeria chalumnae</name>
    <name type="common">Coelacanth</name>
    <dbReference type="NCBI Taxonomy" id="7897"/>
    <lineage>
        <taxon>Eukaryota</taxon>
        <taxon>Metazoa</taxon>
        <taxon>Chordata</taxon>
        <taxon>Craniata</taxon>
        <taxon>Vertebrata</taxon>
        <taxon>Euteleostomi</taxon>
        <taxon>Coelacanthiformes</taxon>
        <taxon>Coelacanthidae</taxon>
        <taxon>Latimeria</taxon>
    </lineage>
</organism>
<dbReference type="GO" id="GO:0004867">
    <property type="term" value="F:serine-type endopeptidase inhibitor activity"/>
    <property type="evidence" value="ECO:0007669"/>
    <property type="project" value="Ensembl"/>
</dbReference>
<dbReference type="InterPro" id="IPR010832">
    <property type="entry name" value="ProSAAS"/>
</dbReference>
<evidence type="ECO:0000313" key="2">
    <source>
        <dbReference type="Proteomes" id="UP000008672"/>
    </source>
</evidence>
<dbReference type="STRING" id="7897.ENSLACP00000006673"/>
<dbReference type="EMBL" id="AFYH01197052">
    <property type="status" value="NOT_ANNOTATED_CDS"/>
    <property type="molecule type" value="Genomic_DNA"/>
</dbReference>
<dbReference type="OMA" id="YEAQMMS"/>
<dbReference type="Proteomes" id="UP000008672">
    <property type="component" value="Unassembled WGS sequence"/>
</dbReference>
<dbReference type="eggNOG" id="ENOG502RYS0">
    <property type="taxonomic scope" value="Eukaryota"/>
</dbReference>
<proteinExistence type="predicted"/>
<accession>H3AAK2</accession>
<dbReference type="GeneTree" id="ENSGT00600000085663"/>
<reference evidence="2" key="1">
    <citation type="submission" date="2011-08" db="EMBL/GenBank/DDBJ databases">
        <title>The draft genome of Latimeria chalumnae.</title>
        <authorList>
            <person name="Di Palma F."/>
            <person name="Alfoldi J."/>
            <person name="Johnson J."/>
            <person name="Berlin A."/>
            <person name="Gnerre S."/>
            <person name="Jaffe D."/>
            <person name="MacCallum I."/>
            <person name="Young S."/>
            <person name="Walker B.J."/>
            <person name="Lander E."/>
            <person name="Lindblad-Toh K."/>
        </authorList>
    </citation>
    <scope>NUCLEOTIDE SEQUENCE [LARGE SCALE GENOMIC DNA]</scope>
    <source>
        <strain evidence="2">Wild caught</strain>
    </source>
</reference>
<evidence type="ECO:0000313" key="1">
    <source>
        <dbReference type="Ensembl" id="ENSLACP00000006673.1"/>
    </source>
</evidence>
<dbReference type="FunCoup" id="H3AAK2">
    <property type="interactions" value="190"/>
</dbReference>
<reference evidence="1" key="2">
    <citation type="submission" date="2025-08" db="UniProtKB">
        <authorList>
            <consortium name="Ensembl"/>
        </authorList>
    </citation>
    <scope>IDENTIFICATION</scope>
</reference>
<sequence length="292" mass="33244">RFRRDLHGPLPYEAEMMAYPSPDQLRNEVYYNPELDQDERLSQALQQLMEDGRRRDQEALYLANLLQLWNEANQGKGYPERAGGLPTRTMAKAENDFQSPYADYDETGLMTNMVRPPKSRNQVNAQAVQALLNRYQQEGMYDGPPSHLTLEGPNEEEGDVDEEVLRYLVGRILASMGDSGHQHLAKRDLASTTAHQDSYPVLRRARRSVDEDLPDQTNLLRVKRLGMEQDGGTEGSDFLGDPDPAYKLKGGLQRAKRIDEQLDGLAAPIRRKRHAGYDEAEFAERVLKYLPD</sequence>
<dbReference type="AlphaFoldDB" id="H3AAK2"/>
<keyword evidence="2" id="KW-1185">Reference proteome</keyword>
<dbReference type="InParanoid" id="H3AAK2"/>
<dbReference type="Pfam" id="PF07259">
    <property type="entry name" value="ProSAAS"/>
    <property type="match status" value="1"/>
</dbReference>
<dbReference type="Ensembl" id="ENSLACT00000006727.1">
    <property type="protein sequence ID" value="ENSLACP00000006673.1"/>
    <property type="gene ID" value="ENSLACG00000005918.1"/>
</dbReference>
<dbReference type="HOGENOM" id="CLU_954866_0_0_1"/>
<name>H3AAK2_LATCH</name>
<reference evidence="1" key="3">
    <citation type="submission" date="2025-09" db="UniProtKB">
        <authorList>
            <consortium name="Ensembl"/>
        </authorList>
    </citation>
    <scope>IDENTIFICATION</scope>
</reference>
<gene>
    <name evidence="1" type="primary">PCSK1NL</name>
</gene>